<organism evidence="7 8">
    <name type="scientific">Megalurothrips usitatus</name>
    <name type="common">bean blossom thrips</name>
    <dbReference type="NCBI Taxonomy" id="439358"/>
    <lineage>
        <taxon>Eukaryota</taxon>
        <taxon>Metazoa</taxon>
        <taxon>Ecdysozoa</taxon>
        <taxon>Arthropoda</taxon>
        <taxon>Hexapoda</taxon>
        <taxon>Insecta</taxon>
        <taxon>Pterygota</taxon>
        <taxon>Neoptera</taxon>
        <taxon>Paraneoptera</taxon>
        <taxon>Thysanoptera</taxon>
        <taxon>Terebrantia</taxon>
        <taxon>Thripoidea</taxon>
        <taxon>Thripidae</taxon>
        <taxon>Megalurothrips</taxon>
    </lineage>
</organism>
<protein>
    <recommendedName>
        <fullName evidence="6">Major facilitator superfamily (MFS) profile domain-containing protein</fullName>
    </recommendedName>
</protein>
<dbReference type="GO" id="GO:0016020">
    <property type="term" value="C:membrane"/>
    <property type="evidence" value="ECO:0007669"/>
    <property type="project" value="UniProtKB-SubCell"/>
</dbReference>
<dbReference type="Pfam" id="PF07690">
    <property type="entry name" value="MFS_1"/>
    <property type="match status" value="1"/>
</dbReference>
<dbReference type="PROSITE" id="PS50850">
    <property type="entry name" value="MFS"/>
    <property type="match status" value="1"/>
</dbReference>
<dbReference type="SUPFAM" id="SSF103473">
    <property type="entry name" value="MFS general substrate transporter"/>
    <property type="match status" value="1"/>
</dbReference>
<keyword evidence="2 5" id="KW-0812">Transmembrane</keyword>
<feature type="transmembrane region" description="Helical" evidence="5">
    <location>
        <begin position="461"/>
        <end position="478"/>
    </location>
</feature>
<accession>A0AAV7XZB7</accession>
<feature type="transmembrane region" description="Helical" evidence="5">
    <location>
        <begin position="401"/>
        <end position="420"/>
    </location>
</feature>
<dbReference type="InterPro" id="IPR036259">
    <property type="entry name" value="MFS_trans_sf"/>
</dbReference>
<evidence type="ECO:0000256" key="5">
    <source>
        <dbReference type="SAM" id="Phobius"/>
    </source>
</evidence>
<evidence type="ECO:0000256" key="2">
    <source>
        <dbReference type="ARBA" id="ARBA00022692"/>
    </source>
</evidence>
<dbReference type="AlphaFoldDB" id="A0AAV7XZB7"/>
<keyword evidence="4 5" id="KW-0472">Membrane</keyword>
<sequence length="573" mass="62486">MELDAALEVLSRMWGRFQMVNYSLLCVPIMFHASFYLSYVFAAKQVEHRCFIPECELEPLLSETRPPWLPESAVHSCLRPAALPAGVAALNASWSCASASFSDQMAACDQWVYPNKHLSIMSEWDMTCGDNWKVTLVGTINNVGRFFGMPVAGLVSDRYGRRTVLLAGLALAGAMGLLRSLATNYVFFVVFEFLDPLCYAGLFSAAFILGMELLPAKRRVLWSAFTHSVYAAGSALLGAVAWALLDWRWTLRAFYGPALLSLSVLWVLPESIRWLASKGRNAEALGIIRRAAHLNHIPADQLNVDDIKLAACGKPSDTEERDDSKTVSQELRATVKSPVLLWRLLNCCFCWLTNMFVYDGLSLNSVAVAGNQYLNFILVCLIEVPAGLATWALMERVGRRAAMCSSLLLAGAACIAFHFLPAGVAWMRVAVYLLGKFGITISYTVIYVLTAELFPTKVRHSLFAVCSTVGRVGSILAPQTPLLAAYLDSLPLILFGSMSIASGVLSFWFPETNNIKLPDTVEEAEQIGRRQKKMAKAPAASGGAGGAGGYDNAVLDVPGSVSVSLPAEQPDRQ</sequence>
<proteinExistence type="predicted"/>
<feature type="transmembrane region" description="Helical" evidence="5">
    <location>
        <begin position="221"/>
        <end position="245"/>
    </location>
</feature>
<evidence type="ECO:0000256" key="1">
    <source>
        <dbReference type="ARBA" id="ARBA00004141"/>
    </source>
</evidence>
<evidence type="ECO:0000259" key="6">
    <source>
        <dbReference type="PROSITE" id="PS50850"/>
    </source>
</evidence>
<dbReference type="PANTHER" id="PTHR24064">
    <property type="entry name" value="SOLUTE CARRIER FAMILY 22 MEMBER"/>
    <property type="match status" value="1"/>
</dbReference>
<feature type="transmembrane region" description="Helical" evidence="5">
    <location>
        <begin position="373"/>
        <end position="394"/>
    </location>
</feature>
<comment type="caution">
    <text evidence="7">The sequence shown here is derived from an EMBL/GenBank/DDBJ whole genome shotgun (WGS) entry which is preliminary data.</text>
</comment>
<dbReference type="CDD" id="cd17317">
    <property type="entry name" value="MFS_SLC22"/>
    <property type="match status" value="1"/>
</dbReference>
<feature type="transmembrane region" description="Helical" evidence="5">
    <location>
        <begin position="340"/>
        <end position="361"/>
    </location>
</feature>
<feature type="transmembrane region" description="Helical" evidence="5">
    <location>
        <begin position="20"/>
        <end position="42"/>
    </location>
</feature>
<dbReference type="InterPro" id="IPR020846">
    <property type="entry name" value="MFS_dom"/>
</dbReference>
<feature type="domain" description="Major facilitator superfamily (MFS) profile" evidence="6">
    <location>
        <begin position="95"/>
        <end position="514"/>
    </location>
</feature>
<dbReference type="PROSITE" id="PS00216">
    <property type="entry name" value="SUGAR_TRANSPORT_1"/>
    <property type="match status" value="1"/>
</dbReference>
<name>A0AAV7XZB7_9NEOP</name>
<feature type="transmembrane region" description="Helical" evidence="5">
    <location>
        <begin position="164"/>
        <end position="182"/>
    </location>
</feature>
<dbReference type="Proteomes" id="UP001075354">
    <property type="component" value="Chromosome 1"/>
</dbReference>
<dbReference type="InterPro" id="IPR011701">
    <property type="entry name" value="MFS"/>
</dbReference>
<dbReference type="InterPro" id="IPR005829">
    <property type="entry name" value="Sugar_transporter_CS"/>
</dbReference>
<keyword evidence="8" id="KW-1185">Reference proteome</keyword>
<feature type="transmembrane region" description="Helical" evidence="5">
    <location>
        <begin position="188"/>
        <end position="209"/>
    </location>
</feature>
<feature type="transmembrane region" description="Helical" evidence="5">
    <location>
        <begin position="426"/>
        <end position="449"/>
    </location>
</feature>
<dbReference type="Gene3D" id="1.20.1250.20">
    <property type="entry name" value="MFS general substrate transporter like domains"/>
    <property type="match status" value="1"/>
</dbReference>
<reference evidence="7" key="1">
    <citation type="submission" date="2022-12" db="EMBL/GenBank/DDBJ databases">
        <title>Chromosome-level genome assembly of the bean flower thrips Megalurothrips usitatus.</title>
        <authorList>
            <person name="Ma L."/>
            <person name="Liu Q."/>
            <person name="Li H."/>
            <person name="Cai W."/>
        </authorList>
    </citation>
    <scope>NUCLEOTIDE SEQUENCE</scope>
    <source>
        <strain evidence="7">Cailab_2022a</strain>
    </source>
</reference>
<evidence type="ECO:0000256" key="3">
    <source>
        <dbReference type="ARBA" id="ARBA00022989"/>
    </source>
</evidence>
<feature type="transmembrane region" description="Helical" evidence="5">
    <location>
        <begin position="490"/>
        <end position="509"/>
    </location>
</feature>
<comment type="subcellular location">
    <subcellularLocation>
        <location evidence="1">Membrane</location>
        <topology evidence="1">Multi-pass membrane protein</topology>
    </subcellularLocation>
</comment>
<dbReference type="EMBL" id="JAPTSV010000001">
    <property type="protein sequence ID" value="KAJ1531717.1"/>
    <property type="molecule type" value="Genomic_DNA"/>
</dbReference>
<evidence type="ECO:0000313" key="8">
    <source>
        <dbReference type="Proteomes" id="UP001075354"/>
    </source>
</evidence>
<gene>
    <name evidence="7" type="ORF">ONE63_000383</name>
</gene>
<feature type="transmembrane region" description="Helical" evidence="5">
    <location>
        <begin position="251"/>
        <end position="268"/>
    </location>
</feature>
<keyword evidence="3 5" id="KW-1133">Transmembrane helix</keyword>
<dbReference type="GO" id="GO:0022857">
    <property type="term" value="F:transmembrane transporter activity"/>
    <property type="evidence" value="ECO:0007669"/>
    <property type="project" value="InterPro"/>
</dbReference>
<evidence type="ECO:0000256" key="4">
    <source>
        <dbReference type="ARBA" id="ARBA00023136"/>
    </source>
</evidence>
<evidence type="ECO:0000313" key="7">
    <source>
        <dbReference type="EMBL" id="KAJ1531717.1"/>
    </source>
</evidence>